<organism evidence="3 4">
    <name type="scientific">Citrullus colocynthis</name>
    <name type="common">colocynth</name>
    <dbReference type="NCBI Taxonomy" id="252529"/>
    <lineage>
        <taxon>Eukaryota</taxon>
        <taxon>Viridiplantae</taxon>
        <taxon>Streptophyta</taxon>
        <taxon>Embryophyta</taxon>
        <taxon>Tracheophyta</taxon>
        <taxon>Spermatophyta</taxon>
        <taxon>Magnoliopsida</taxon>
        <taxon>eudicotyledons</taxon>
        <taxon>Gunneridae</taxon>
        <taxon>Pentapetalae</taxon>
        <taxon>rosids</taxon>
        <taxon>fabids</taxon>
        <taxon>Cucurbitales</taxon>
        <taxon>Cucurbitaceae</taxon>
        <taxon>Benincaseae</taxon>
        <taxon>Citrullus</taxon>
    </lineage>
</organism>
<reference evidence="3 4" key="1">
    <citation type="submission" date="2024-03" db="EMBL/GenBank/DDBJ databases">
        <authorList>
            <person name="Gkanogiannis A."/>
            <person name="Becerra Lopez-Lavalle L."/>
        </authorList>
    </citation>
    <scope>NUCLEOTIDE SEQUENCE [LARGE SCALE GENOMIC DNA]</scope>
</reference>
<evidence type="ECO:0000313" key="3">
    <source>
        <dbReference type="EMBL" id="CAK9315486.1"/>
    </source>
</evidence>
<evidence type="ECO:0000256" key="1">
    <source>
        <dbReference type="SAM" id="MobiDB-lite"/>
    </source>
</evidence>
<accession>A0ABP0Y8M6</accession>
<gene>
    <name evidence="3" type="ORF">CITCOLO1_LOCUS7283</name>
</gene>
<feature type="region of interest" description="Disordered" evidence="1">
    <location>
        <begin position="67"/>
        <end position="108"/>
    </location>
</feature>
<keyword evidence="2" id="KW-0732">Signal</keyword>
<feature type="signal peptide" evidence="2">
    <location>
        <begin position="1"/>
        <end position="22"/>
    </location>
</feature>
<feature type="compositionally biased region" description="Basic residues" evidence="1">
    <location>
        <begin position="95"/>
        <end position="108"/>
    </location>
</feature>
<feature type="chain" id="PRO_5046337250" evidence="2">
    <location>
        <begin position="23"/>
        <end position="108"/>
    </location>
</feature>
<evidence type="ECO:0000256" key="2">
    <source>
        <dbReference type="SAM" id="SignalP"/>
    </source>
</evidence>
<dbReference type="Proteomes" id="UP001642487">
    <property type="component" value="Chromosome 2"/>
</dbReference>
<proteinExistence type="predicted"/>
<keyword evidence="4" id="KW-1185">Reference proteome</keyword>
<name>A0ABP0Y8M6_9ROSI</name>
<protein>
    <submittedName>
        <fullName evidence="3">Uncharacterized protein</fullName>
    </submittedName>
</protein>
<sequence length="108" mass="11147">MKSKAALFVCLLFVSVFVIASAVSEGTEEKVEAENGNPVKESKMRCRYGCCHYYGGDCIKCCGSPTEAARATNQNGDEEGEVEASGFVGGGKGGKGGKKGGKGGRKGK</sequence>
<dbReference type="EMBL" id="OZ021736">
    <property type="protein sequence ID" value="CAK9315486.1"/>
    <property type="molecule type" value="Genomic_DNA"/>
</dbReference>
<evidence type="ECO:0000313" key="4">
    <source>
        <dbReference type="Proteomes" id="UP001642487"/>
    </source>
</evidence>